<evidence type="ECO:0000313" key="2">
    <source>
        <dbReference type="Proteomes" id="UP000664844"/>
    </source>
</evidence>
<feature type="non-terminal residue" evidence="1">
    <location>
        <position position="92"/>
    </location>
</feature>
<proteinExistence type="predicted"/>
<evidence type="ECO:0000313" key="1">
    <source>
        <dbReference type="EMBL" id="MBO0352347.1"/>
    </source>
</evidence>
<reference evidence="1 2" key="1">
    <citation type="submission" date="2021-03" db="EMBL/GenBank/DDBJ databases">
        <title>Metabolic Capacity of the Antarctic Cyanobacterium Phormidium pseudopriestleyi that Sustains Oxygenic Photosynthesis in the Presence of Hydrogen Sulfide.</title>
        <authorList>
            <person name="Lumian J.E."/>
            <person name="Jungblut A.D."/>
            <person name="Dillon M.L."/>
            <person name="Hawes I."/>
            <person name="Doran P.T."/>
            <person name="Mackey T.J."/>
            <person name="Dick G.J."/>
            <person name="Grettenberger C.L."/>
            <person name="Sumner D.Y."/>
        </authorList>
    </citation>
    <scope>NUCLEOTIDE SEQUENCE [LARGE SCALE GENOMIC DNA]</scope>
    <source>
        <strain evidence="1 2">FRX01</strain>
    </source>
</reference>
<comment type="caution">
    <text evidence="1">The sequence shown here is derived from an EMBL/GenBank/DDBJ whole genome shotgun (WGS) entry which is preliminary data.</text>
</comment>
<accession>A0ABS3G169</accession>
<keyword evidence="2" id="KW-1185">Reference proteome</keyword>
<protein>
    <submittedName>
        <fullName evidence="1">AAA family ATPase</fullName>
    </submittedName>
</protein>
<dbReference type="Proteomes" id="UP000664844">
    <property type="component" value="Unassembled WGS sequence"/>
</dbReference>
<dbReference type="EMBL" id="JAFLQW010000675">
    <property type="protein sequence ID" value="MBO0352347.1"/>
    <property type="molecule type" value="Genomic_DNA"/>
</dbReference>
<gene>
    <name evidence="1" type="ORF">J0895_25350</name>
</gene>
<organism evidence="1 2">
    <name type="scientific">Phormidium pseudopriestleyi FRX01</name>
    <dbReference type="NCBI Taxonomy" id="1759528"/>
    <lineage>
        <taxon>Bacteria</taxon>
        <taxon>Bacillati</taxon>
        <taxon>Cyanobacteriota</taxon>
        <taxon>Cyanophyceae</taxon>
        <taxon>Oscillatoriophycideae</taxon>
        <taxon>Oscillatoriales</taxon>
        <taxon>Oscillatoriaceae</taxon>
        <taxon>Phormidium</taxon>
    </lineage>
</organism>
<sequence length="92" mass="10669">MTIERITQGIREESGDRFLLLYGANTSDSFCSEDLILQDIEQALHRYLKAQGYQRIAFYSGNRKLYFLDTDSRDRARLRPPIPSPIQGQTEI</sequence>
<name>A0ABS3G169_9CYAN</name>